<keyword evidence="1 4" id="KW-0732">Signal</keyword>
<dbReference type="GO" id="GO:0043165">
    <property type="term" value="P:Gram-negative-bacterium-type cell outer membrane assembly"/>
    <property type="evidence" value="ECO:0007669"/>
    <property type="project" value="UniProtKB-UniRule"/>
</dbReference>
<dbReference type="AlphaFoldDB" id="A0A368NIL3"/>
<feature type="chain" id="PRO_5017093674" description="LPS-assembly protein LptD" evidence="4">
    <location>
        <begin position="19"/>
        <end position="762"/>
    </location>
</feature>
<dbReference type="InterPro" id="IPR020889">
    <property type="entry name" value="LipoPS_assembly_LptD"/>
</dbReference>
<keyword evidence="7" id="KW-1185">Reference proteome</keyword>
<feature type="domain" description="FHA" evidence="5">
    <location>
        <begin position="562"/>
        <end position="624"/>
    </location>
</feature>
<evidence type="ECO:0000256" key="3">
    <source>
        <dbReference type="ARBA" id="ARBA00023237"/>
    </source>
</evidence>
<dbReference type="Pfam" id="PF04453">
    <property type="entry name" value="LptD"/>
    <property type="match status" value="1"/>
</dbReference>
<evidence type="ECO:0000256" key="4">
    <source>
        <dbReference type="HAMAP-Rule" id="MF_01411"/>
    </source>
</evidence>
<keyword evidence="3 4" id="KW-0998">Cell outer membrane</keyword>
<dbReference type="PROSITE" id="PS50006">
    <property type="entry name" value="FHA_DOMAIN"/>
    <property type="match status" value="1"/>
</dbReference>
<dbReference type="InterPro" id="IPR005653">
    <property type="entry name" value="OstA-like_N"/>
</dbReference>
<organism evidence="6 7">
    <name type="scientific">Corallincola holothuriorum</name>
    <dbReference type="NCBI Taxonomy" id="2282215"/>
    <lineage>
        <taxon>Bacteria</taxon>
        <taxon>Pseudomonadati</taxon>
        <taxon>Pseudomonadota</taxon>
        <taxon>Gammaproteobacteria</taxon>
        <taxon>Alteromonadales</taxon>
        <taxon>Psychromonadaceae</taxon>
        <taxon>Corallincola</taxon>
    </lineage>
</organism>
<proteinExistence type="inferred from homology"/>
<accession>A0A368NIL3</accession>
<gene>
    <name evidence="4" type="primary">lptD</name>
    <name evidence="6" type="ORF">DU002_10000</name>
</gene>
<dbReference type="GO" id="GO:0009279">
    <property type="term" value="C:cell outer membrane"/>
    <property type="evidence" value="ECO:0007669"/>
    <property type="project" value="UniProtKB-SubCell"/>
</dbReference>
<dbReference type="OrthoDB" id="9760225at2"/>
<comment type="subunit">
    <text evidence="4">Component of the lipopolysaccharide transport and assembly complex. Interacts with LptE and LptA.</text>
</comment>
<dbReference type="RefSeq" id="WP_114338237.1">
    <property type="nucleotide sequence ID" value="NZ_QPID01000005.1"/>
</dbReference>
<sequence precursor="true">MRFLLLLPPLLLSANAYAEPQAPLPSEQELAELPMAKCYTTAAKPPSSRRTLKNLPVEVSAGKAAGSDLQADFQGNVELSHGDRHLVADKISIDREQQRVNAEGGIRFEDGWLDIESETLSAEISSGTAELTDADYQFTEQLGRGKAERIALEDGNRVVMENASFTTCPEGDNSWDLQADEILINGDEEWGEAWGSWLYVKDTPVIYVPYFSFPVSSKRKSGFLFPSVGSSSDNGFEMETPWYWNIAPNMDATITPRYMDKRGPQLLTEYRYLTERHYGQFNLEYMNEDKLLINKDERYLFHWEQETRWNKHWRGYFDYTTISDDNYLNDLGSDVASSTDNRLERTANIGYFEKSYQVNIRLLDYEELGDSFSSHRMLPAVEAIYHKPEVFPYVNFDWYSEAVYFDHSKNEIPTTSRLHLEPTLSIPFGGPSYNLLAETKLYQTFYEQNTKDAPFNEVLDSSVSRTLPSVRLLGSLNFERDTSLFGDQYLQTLEPQVQYVYVPYENQDEIGIYDTNLLQYDYDALFRARRFIGLDRIADANQLTVGATTRYIDTKNRERLRFSLGQIFYLSDSDVRLADDDTQVTENHSAIASELDIFLDQNWYFHNELQFDTNNGRTIKNASMINYQPEPNKRLQLNHRYLPEITESDEINQLGVLATWPIQPNIQLVSTWYKDLVDNRTIETYVGLQFESCCYAIRVGYHRHLNTNFPDDDAPASSRDAFDSGVWINFVIKGFGGASTPGYQEMEADSIFGDVRNEYINN</sequence>
<protein>
    <recommendedName>
        <fullName evidence="4">LPS-assembly protein LptD</fullName>
    </recommendedName>
</protein>
<dbReference type="EMBL" id="QPID01000005">
    <property type="protein sequence ID" value="RCU49950.1"/>
    <property type="molecule type" value="Genomic_DNA"/>
</dbReference>
<dbReference type="InterPro" id="IPR007543">
    <property type="entry name" value="LptD_C"/>
</dbReference>
<comment type="function">
    <text evidence="4">Together with LptE, is involved in the assembly of lipopolysaccharide (LPS) at the surface of the outer membrane.</text>
</comment>
<dbReference type="HAMAP" id="MF_01411">
    <property type="entry name" value="LPS_assembly_LptD"/>
    <property type="match status" value="1"/>
</dbReference>
<evidence type="ECO:0000313" key="6">
    <source>
        <dbReference type="EMBL" id="RCU49950.1"/>
    </source>
</evidence>
<evidence type="ECO:0000256" key="1">
    <source>
        <dbReference type="ARBA" id="ARBA00022729"/>
    </source>
</evidence>
<dbReference type="GO" id="GO:0015920">
    <property type="term" value="P:lipopolysaccharide transport"/>
    <property type="evidence" value="ECO:0007669"/>
    <property type="project" value="InterPro"/>
</dbReference>
<comment type="caution">
    <text evidence="4">Lacks conserved residue(s) required for the propagation of feature annotation.</text>
</comment>
<dbReference type="InterPro" id="IPR000253">
    <property type="entry name" value="FHA_dom"/>
</dbReference>
<comment type="similarity">
    <text evidence="4">Belongs to the LptD family.</text>
</comment>
<dbReference type="Proteomes" id="UP000252558">
    <property type="component" value="Unassembled WGS sequence"/>
</dbReference>
<evidence type="ECO:0000313" key="7">
    <source>
        <dbReference type="Proteomes" id="UP000252558"/>
    </source>
</evidence>
<dbReference type="Pfam" id="PF03968">
    <property type="entry name" value="LptD_N"/>
    <property type="match status" value="1"/>
</dbReference>
<dbReference type="PANTHER" id="PTHR30189:SF1">
    <property type="entry name" value="LPS-ASSEMBLY PROTEIN LPTD"/>
    <property type="match status" value="1"/>
</dbReference>
<reference evidence="6 7" key="1">
    <citation type="submission" date="2018-07" db="EMBL/GenBank/DDBJ databases">
        <title>Corallincola holothuriorum sp. nov., a new facultative anaerobe isolated from sea cucumber Apostichopus japonicus.</title>
        <authorList>
            <person name="Xia H."/>
        </authorList>
    </citation>
    <scope>NUCLEOTIDE SEQUENCE [LARGE SCALE GENOMIC DNA]</scope>
    <source>
        <strain evidence="6 7">C4</strain>
    </source>
</reference>
<evidence type="ECO:0000256" key="2">
    <source>
        <dbReference type="ARBA" id="ARBA00023136"/>
    </source>
</evidence>
<dbReference type="GO" id="GO:1990351">
    <property type="term" value="C:transporter complex"/>
    <property type="evidence" value="ECO:0007669"/>
    <property type="project" value="TreeGrafter"/>
</dbReference>
<name>A0A368NIL3_9GAMM</name>
<comment type="caution">
    <text evidence="6">The sequence shown here is derived from an EMBL/GenBank/DDBJ whole genome shotgun (WGS) entry which is preliminary data.</text>
</comment>
<comment type="subcellular location">
    <subcellularLocation>
        <location evidence="4">Cell outer membrane</location>
    </subcellularLocation>
</comment>
<dbReference type="InterPro" id="IPR050218">
    <property type="entry name" value="LptD"/>
</dbReference>
<feature type="signal peptide" evidence="4">
    <location>
        <begin position="1"/>
        <end position="18"/>
    </location>
</feature>
<dbReference type="PANTHER" id="PTHR30189">
    <property type="entry name" value="LPS-ASSEMBLY PROTEIN"/>
    <property type="match status" value="1"/>
</dbReference>
<evidence type="ECO:0000259" key="5">
    <source>
        <dbReference type="PROSITE" id="PS50006"/>
    </source>
</evidence>
<keyword evidence="2 4" id="KW-0472">Membrane</keyword>